<dbReference type="PANTHER" id="PTHR23077:SF171">
    <property type="entry name" value="NUCLEAR VALOSIN-CONTAINING PROTEIN-LIKE"/>
    <property type="match status" value="1"/>
</dbReference>
<dbReference type="PATRIC" id="fig|1048808.3.peg.3255"/>
<dbReference type="GO" id="GO:0016887">
    <property type="term" value="F:ATP hydrolysis activity"/>
    <property type="evidence" value="ECO:0007669"/>
    <property type="project" value="InterPro"/>
</dbReference>
<keyword evidence="2 4" id="KW-0067">ATP-binding</keyword>
<dbReference type="InterPro" id="IPR050168">
    <property type="entry name" value="AAA_ATPase_domain"/>
</dbReference>
<dbReference type="InterPro" id="IPR003593">
    <property type="entry name" value="AAA+_ATPase"/>
</dbReference>
<dbReference type="EMBL" id="AFOC01000156">
    <property type="protein sequence ID" value="EGV49812.1"/>
    <property type="molecule type" value="Genomic_DNA"/>
</dbReference>
<evidence type="ECO:0000313" key="7">
    <source>
        <dbReference type="Proteomes" id="UP000004491"/>
    </source>
</evidence>
<evidence type="ECO:0000256" key="3">
    <source>
        <dbReference type="ARBA" id="ARBA00023054"/>
    </source>
</evidence>
<keyword evidence="6" id="KW-0131">Cell cycle</keyword>
<evidence type="ECO:0000259" key="5">
    <source>
        <dbReference type="SMART" id="SM00382"/>
    </source>
</evidence>
<dbReference type="PANTHER" id="PTHR23077">
    <property type="entry name" value="AAA-FAMILY ATPASE"/>
    <property type="match status" value="1"/>
</dbReference>
<dbReference type="Gene3D" id="1.10.8.60">
    <property type="match status" value="1"/>
</dbReference>
<dbReference type="Pfam" id="PF17862">
    <property type="entry name" value="AAA_lid_3"/>
    <property type="match status" value="1"/>
</dbReference>
<reference evidence="6" key="1">
    <citation type="journal article" date="2011" name="ISME J.">
        <title>The endosymbionts of the deep-sea tubeworms Riftia pachyptila and Tevnia jerichonana share an identical physiology as revealed by proteogenomic analyses.</title>
        <authorList>
            <person name="Gardebrecht A."/>
            <person name="Markert S."/>
            <person name="Felbeck H."/>
            <person name="Thuermer A."/>
            <person name="Albrecht D."/>
            <person name="Wollherr A."/>
            <person name="Kabisch J."/>
            <person name="Lehmann R."/>
            <person name="Daniel R."/>
            <person name="Liesegang H."/>
            <person name="Hecker M."/>
            <person name="Sievert S.M."/>
            <person name="Schweder T."/>
        </authorList>
    </citation>
    <scope>NUCLEOTIDE SEQUENCE [LARGE SCALE GENOMIC DNA]</scope>
</reference>
<evidence type="ECO:0000256" key="4">
    <source>
        <dbReference type="RuleBase" id="RU003651"/>
    </source>
</evidence>
<dbReference type="SUPFAM" id="SSF52540">
    <property type="entry name" value="P-loop containing nucleoside triphosphate hydrolases"/>
    <property type="match status" value="1"/>
</dbReference>
<sequence>MLMSEKERIPVNQEGDEALLFTPIAPASNPIGFDDIGGMDELKREARMKIIQPFKNPELFRKFGKRAGGGIMLYGPPGCGKTFFARAIARECGAHFFNVEIDDILDMWMGNSEKNIAALFQAARASRPAVIFFDEIDALGRNRTLSRHSTISTTVNKFLSELDGLASDNDNILVLAATNAVWDVDNAFKRPGRFDRVIFVPPPDTRARAAIFRIKLEGLPVESIDVDELAQATPHFSGADIAGLIDRAIERVLEEIMETGEERQLTMNDLQIALKQVKPSTREWLETAKSYVEYANSSGQYDELQAYLERSMPKRRMGFL</sequence>
<protein>
    <submittedName>
        <fullName evidence="6">Cell division cycle protein</fullName>
    </submittedName>
</protein>
<dbReference type="GO" id="GO:0005524">
    <property type="term" value="F:ATP binding"/>
    <property type="evidence" value="ECO:0007669"/>
    <property type="project" value="UniProtKB-KW"/>
</dbReference>
<dbReference type="PROSITE" id="PS00674">
    <property type="entry name" value="AAA"/>
    <property type="match status" value="1"/>
</dbReference>
<dbReference type="FunFam" id="3.40.50.300:FF:001025">
    <property type="entry name" value="ATPase family, AAA domain-containing 2B"/>
    <property type="match status" value="1"/>
</dbReference>
<feature type="domain" description="AAA+ ATPase" evidence="5">
    <location>
        <begin position="67"/>
        <end position="204"/>
    </location>
</feature>
<comment type="similarity">
    <text evidence="4">Belongs to the AAA ATPase family.</text>
</comment>
<gene>
    <name evidence="6" type="ORF">Rifp1Sym_fy00040</name>
</gene>
<name>G2DHU5_9GAMM</name>
<keyword evidence="3" id="KW-0175">Coiled coil</keyword>
<dbReference type="Gene3D" id="3.40.50.300">
    <property type="entry name" value="P-loop containing nucleotide triphosphate hydrolases"/>
    <property type="match status" value="1"/>
</dbReference>
<dbReference type="GO" id="GO:0051301">
    <property type="term" value="P:cell division"/>
    <property type="evidence" value="ECO:0007669"/>
    <property type="project" value="UniProtKB-KW"/>
</dbReference>
<dbReference type="SMART" id="SM00382">
    <property type="entry name" value="AAA"/>
    <property type="match status" value="1"/>
</dbReference>
<comment type="caution">
    <text evidence="6">The sequence shown here is derived from an EMBL/GenBank/DDBJ whole genome shotgun (WGS) entry which is preliminary data.</text>
</comment>
<keyword evidence="1 4" id="KW-0547">Nucleotide-binding</keyword>
<dbReference type="InterPro" id="IPR003960">
    <property type="entry name" value="ATPase_AAA_CS"/>
</dbReference>
<dbReference type="Pfam" id="PF00004">
    <property type="entry name" value="AAA"/>
    <property type="match status" value="1"/>
</dbReference>
<dbReference type="InterPro" id="IPR027417">
    <property type="entry name" value="P-loop_NTPase"/>
</dbReference>
<dbReference type="InterPro" id="IPR041569">
    <property type="entry name" value="AAA_lid_3"/>
</dbReference>
<keyword evidence="6" id="KW-0132">Cell division</keyword>
<evidence type="ECO:0000256" key="1">
    <source>
        <dbReference type="ARBA" id="ARBA00022741"/>
    </source>
</evidence>
<evidence type="ECO:0000313" key="6">
    <source>
        <dbReference type="EMBL" id="EGV49812.1"/>
    </source>
</evidence>
<accession>G2DHU5</accession>
<evidence type="ECO:0000256" key="2">
    <source>
        <dbReference type="ARBA" id="ARBA00022840"/>
    </source>
</evidence>
<proteinExistence type="inferred from homology"/>
<organism evidence="6 7">
    <name type="scientific">endosymbiont of Riftia pachyptila</name>
    <name type="common">vent Ph05</name>
    <dbReference type="NCBI Taxonomy" id="1048808"/>
    <lineage>
        <taxon>Bacteria</taxon>
        <taxon>Pseudomonadati</taxon>
        <taxon>Pseudomonadota</taxon>
        <taxon>Gammaproteobacteria</taxon>
        <taxon>sulfur-oxidizing symbionts</taxon>
    </lineage>
</organism>
<dbReference type="InterPro" id="IPR003959">
    <property type="entry name" value="ATPase_AAA_core"/>
</dbReference>
<keyword evidence="7" id="KW-1185">Reference proteome</keyword>
<dbReference type="AlphaFoldDB" id="G2DHU5"/>
<dbReference type="Proteomes" id="UP000004491">
    <property type="component" value="Unassembled WGS sequence"/>
</dbReference>